<evidence type="ECO:0000313" key="12">
    <source>
        <dbReference type="Proteomes" id="UP000746747"/>
    </source>
</evidence>
<evidence type="ECO:0000256" key="3">
    <source>
        <dbReference type="ARBA" id="ARBA00006926"/>
    </source>
</evidence>
<evidence type="ECO:0000256" key="1">
    <source>
        <dbReference type="ARBA" id="ARBA00000217"/>
    </source>
</evidence>
<dbReference type="PANTHER" id="PTHR11592">
    <property type="entry name" value="GLUTATHIONE PEROXIDASE"/>
    <property type="match status" value="1"/>
</dbReference>
<keyword evidence="6 9" id="KW-0575">Peroxidase</keyword>
<dbReference type="PROSITE" id="PS00763">
    <property type="entry name" value="GLUTATHIONE_PEROXID_2"/>
    <property type="match status" value="1"/>
</dbReference>
<gene>
    <name evidence="11" type="ORF">CJOHNSTONI_LOCUS5840</name>
</gene>
<feature type="chain" id="PRO_5035320383" description="Glutathione peroxidase" evidence="10">
    <location>
        <begin position="17"/>
        <end position="167"/>
    </location>
</feature>
<proteinExistence type="inferred from homology"/>
<dbReference type="InterPro" id="IPR036249">
    <property type="entry name" value="Thioredoxin-like_sf"/>
</dbReference>
<evidence type="ECO:0000256" key="10">
    <source>
        <dbReference type="SAM" id="SignalP"/>
    </source>
</evidence>
<evidence type="ECO:0000256" key="7">
    <source>
        <dbReference type="ARBA" id="ARBA00022729"/>
    </source>
</evidence>
<dbReference type="AlphaFoldDB" id="A0A8J2M5P9"/>
<comment type="subcellular location">
    <subcellularLocation>
        <location evidence="2">Secreted</location>
    </subcellularLocation>
</comment>
<comment type="caution">
    <text evidence="11">The sequence shown here is derived from an EMBL/GenBank/DDBJ whole genome shotgun (WGS) entry which is preliminary data.</text>
</comment>
<sequence>MFAQLFLLSLFQLIASQVAYTAQYNDYNPLLEKNSDRTLNILAFPCNQFYLQEPAENHELLNGLKYVRPGNGWEPHKNLHIFGKLDVNGENQHALYKFLKDNCPPTVPIIGKRHELMYNPIGTNDVTWNFEKFLIDKKGHPRYRFHPETWIQGTAVQPYIDELEREV</sequence>
<keyword evidence="12" id="KW-1185">Reference proteome</keyword>
<evidence type="ECO:0000256" key="6">
    <source>
        <dbReference type="ARBA" id="ARBA00022559"/>
    </source>
</evidence>
<reference evidence="11" key="1">
    <citation type="submission" date="2021-09" db="EMBL/GenBank/DDBJ databases">
        <authorList>
            <consortium name="Pathogen Informatics"/>
        </authorList>
    </citation>
    <scope>NUCLEOTIDE SEQUENCE</scope>
</reference>
<evidence type="ECO:0000256" key="5">
    <source>
        <dbReference type="ARBA" id="ARBA00022525"/>
    </source>
</evidence>
<dbReference type="Pfam" id="PF00255">
    <property type="entry name" value="GSHPx"/>
    <property type="match status" value="1"/>
</dbReference>
<dbReference type="InterPro" id="IPR029760">
    <property type="entry name" value="GPX_CS"/>
</dbReference>
<keyword evidence="5" id="KW-0964">Secreted</keyword>
<accession>A0A8J2M5P9</accession>
<dbReference type="InterPro" id="IPR000889">
    <property type="entry name" value="Glutathione_peroxidase"/>
</dbReference>
<name>A0A8J2M5P9_9BILA</name>
<dbReference type="GO" id="GO:0006979">
    <property type="term" value="P:response to oxidative stress"/>
    <property type="evidence" value="ECO:0007669"/>
    <property type="project" value="InterPro"/>
</dbReference>
<dbReference type="PANTHER" id="PTHR11592:SF88">
    <property type="entry name" value="GLUTATHIONE PEROXIDASE-RELATED"/>
    <property type="match status" value="1"/>
</dbReference>
<keyword evidence="8 9" id="KW-0560">Oxidoreductase</keyword>
<evidence type="ECO:0000256" key="9">
    <source>
        <dbReference type="RuleBase" id="RU000499"/>
    </source>
</evidence>
<comment type="catalytic activity">
    <reaction evidence="1">
        <text>2 glutathione + H2O2 = glutathione disulfide + 2 H2O</text>
        <dbReference type="Rhea" id="RHEA:16833"/>
        <dbReference type="ChEBI" id="CHEBI:15377"/>
        <dbReference type="ChEBI" id="CHEBI:16240"/>
        <dbReference type="ChEBI" id="CHEBI:57925"/>
        <dbReference type="ChEBI" id="CHEBI:58297"/>
        <dbReference type="EC" id="1.11.1.9"/>
    </reaction>
</comment>
<dbReference type="GO" id="GO:0004602">
    <property type="term" value="F:glutathione peroxidase activity"/>
    <property type="evidence" value="ECO:0007669"/>
    <property type="project" value="UniProtKB-EC"/>
</dbReference>
<dbReference type="PROSITE" id="PS51355">
    <property type="entry name" value="GLUTATHIONE_PEROXID_3"/>
    <property type="match status" value="1"/>
</dbReference>
<dbReference type="PIRSF" id="PIRSF000303">
    <property type="entry name" value="Glutathion_perox"/>
    <property type="match status" value="1"/>
</dbReference>
<protein>
    <recommendedName>
        <fullName evidence="4 9">Glutathione peroxidase</fullName>
    </recommendedName>
</protein>
<dbReference type="PRINTS" id="PR01011">
    <property type="entry name" value="GLUTPROXDASE"/>
</dbReference>
<dbReference type="SUPFAM" id="SSF52833">
    <property type="entry name" value="Thioredoxin-like"/>
    <property type="match status" value="1"/>
</dbReference>
<evidence type="ECO:0000256" key="8">
    <source>
        <dbReference type="ARBA" id="ARBA00023002"/>
    </source>
</evidence>
<keyword evidence="7 10" id="KW-0732">Signal</keyword>
<dbReference type="EMBL" id="CAKAEH010001408">
    <property type="protein sequence ID" value="CAG9535858.1"/>
    <property type="molecule type" value="Genomic_DNA"/>
</dbReference>
<dbReference type="Gene3D" id="3.40.30.10">
    <property type="entry name" value="Glutaredoxin"/>
    <property type="match status" value="1"/>
</dbReference>
<dbReference type="GO" id="GO:0005576">
    <property type="term" value="C:extracellular region"/>
    <property type="evidence" value="ECO:0007669"/>
    <property type="project" value="UniProtKB-SubCell"/>
</dbReference>
<organism evidence="11 12">
    <name type="scientific">Cercopithifilaria johnstoni</name>
    <dbReference type="NCBI Taxonomy" id="2874296"/>
    <lineage>
        <taxon>Eukaryota</taxon>
        <taxon>Metazoa</taxon>
        <taxon>Ecdysozoa</taxon>
        <taxon>Nematoda</taxon>
        <taxon>Chromadorea</taxon>
        <taxon>Rhabditida</taxon>
        <taxon>Spirurina</taxon>
        <taxon>Spiruromorpha</taxon>
        <taxon>Filarioidea</taxon>
        <taxon>Onchocercidae</taxon>
        <taxon>Cercopithifilaria</taxon>
    </lineage>
</organism>
<dbReference type="OrthoDB" id="446890at2759"/>
<comment type="similarity">
    <text evidence="3 9">Belongs to the glutathione peroxidase family.</text>
</comment>
<feature type="signal peptide" evidence="10">
    <location>
        <begin position="1"/>
        <end position="16"/>
    </location>
</feature>
<dbReference type="Proteomes" id="UP000746747">
    <property type="component" value="Unassembled WGS sequence"/>
</dbReference>
<evidence type="ECO:0000256" key="4">
    <source>
        <dbReference type="ARBA" id="ARBA00012310"/>
    </source>
</evidence>
<evidence type="ECO:0000256" key="2">
    <source>
        <dbReference type="ARBA" id="ARBA00004613"/>
    </source>
</evidence>
<evidence type="ECO:0000313" key="11">
    <source>
        <dbReference type="EMBL" id="CAG9535858.1"/>
    </source>
</evidence>